<feature type="transmembrane region" description="Helical" evidence="1">
    <location>
        <begin position="331"/>
        <end position="355"/>
    </location>
</feature>
<reference evidence="2 3" key="1">
    <citation type="submission" date="2018-08" db="EMBL/GenBank/DDBJ databases">
        <title>Recombination of ecologically and evolutionarily significant loci maintains genetic cohesion in the Pseudomonas syringae species complex.</title>
        <authorList>
            <person name="Dillon M."/>
            <person name="Thakur S."/>
            <person name="Almeida R.N.D."/>
            <person name="Weir B.S."/>
            <person name="Guttman D.S."/>
        </authorList>
    </citation>
    <scope>NUCLEOTIDE SEQUENCE [LARGE SCALE GENOMIC DNA]</scope>
    <source>
        <strain evidence="2 3">ICMP 15201</strain>
    </source>
</reference>
<organism evidence="2 3">
    <name type="scientific">Pseudomonas cannabina</name>
    <dbReference type="NCBI Taxonomy" id="86840"/>
    <lineage>
        <taxon>Bacteria</taxon>
        <taxon>Pseudomonadati</taxon>
        <taxon>Pseudomonadota</taxon>
        <taxon>Gammaproteobacteria</taxon>
        <taxon>Pseudomonadales</taxon>
        <taxon>Pseudomonadaceae</taxon>
        <taxon>Pseudomonas</taxon>
    </lineage>
</organism>
<accession>A0AB37Q7Z1</accession>
<feature type="transmembrane region" description="Helical" evidence="1">
    <location>
        <begin position="367"/>
        <end position="389"/>
    </location>
</feature>
<feature type="transmembrane region" description="Helical" evidence="1">
    <location>
        <begin position="53"/>
        <end position="72"/>
    </location>
</feature>
<name>A0AB37Q7Z1_PSECA</name>
<feature type="transmembrane region" description="Helical" evidence="1">
    <location>
        <begin position="12"/>
        <end position="33"/>
    </location>
</feature>
<gene>
    <name evidence="2" type="ORF">ALQ53_04252</name>
</gene>
<evidence type="ECO:0000256" key="1">
    <source>
        <dbReference type="SAM" id="Phobius"/>
    </source>
</evidence>
<proteinExistence type="predicted"/>
<keyword evidence="1" id="KW-0472">Membrane</keyword>
<evidence type="ECO:0000313" key="3">
    <source>
        <dbReference type="Proteomes" id="UP000269335"/>
    </source>
</evidence>
<feature type="transmembrane region" description="Helical" evidence="1">
    <location>
        <begin position="84"/>
        <end position="102"/>
    </location>
</feature>
<sequence>MAGSSLTRTGWMLLAVLAVLNVFCLFGGLLFNAELLNKAGADIPLKNLQTLEIYGQSLAAVSVCLVAWRVCIWAHGKWGHQQHLMRSILLSTVILAPATWWVQGVVPDVIAEEFPSDLRVYSLYAYVTKKGLLYDSLQIPGIPYQAYRDKGEGKAFIANLGVLMSVQGSYVEQIDHNFQGFAQAVFKGYTRRNADVLYERLQTEFIPVFNDIAREYTRVEALRRSGVPGSNRKPLAVSQNAVEAQARPSAQDYALAMPSGLRTRQALANTPEVRHMARQILGPRYVEGMDLLATRIQFNAYLNGIAANMASDVASTDVQGEQILSVLKNMWFVPWSLLSGLFMGALNIVGLLLATIERRAFIQKRILALRIMSIALIVVIPLLAGNAIIQSPGYRTAFKSIETGPTLMAGVFHWAMSAEAMLYNLTKPLLNAE</sequence>
<keyword evidence="1" id="KW-0812">Transmembrane</keyword>
<dbReference type="Proteomes" id="UP000269335">
    <property type="component" value="Unassembled WGS sequence"/>
</dbReference>
<dbReference type="EMBL" id="RBPH01000249">
    <property type="protein sequence ID" value="RMN76851.1"/>
    <property type="molecule type" value="Genomic_DNA"/>
</dbReference>
<comment type="caution">
    <text evidence="2">The sequence shown here is derived from an EMBL/GenBank/DDBJ whole genome shotgun (WGS) entry which is preliminary data.</text>
</comment>
<evidence type="ECO:0000313" key="2">
    <source>
        <dbReference type="EMBL" id="RMN76851.1"/>
    </source>
</evidence>
<keyword evidence="1" id="KW-1133">Transmembrane helix</keyword>
<protein>
    <submittedName>
        <fullName evidence="2">Uncharacterized protein</fullName>
    </submittedName>
</protein>
<dbReference type="AlphaFoldDB" id="A0AB37Q7Z1"/>